<keyword evidence="2" id="KW-1185">Reference proteome</keyword>
<gene>
    <name evidence="1" type="ORF">Aiant_89450</name>
</gene>
<reference evidence="1 2" key="1">
    <citation type="submission" date="2020-08" db="EMBL/GenBank/DDBJ databases">
        <title>Whole genome shotgun sequence of Actinoplanes ianthinogenes NBRC 13996.</title>
        <authorList>
            <person name="Komaki H."/>
            <person name="Tamura T."/>
        </authorList>
    </citation>
    <scope>NUCLEOTIDE SEQUENCE [LARGE SCALE GENOMIC DNA]</scope>
    <source>
        <strain evidence="1 2">NBRC 13996</strain>
    </source>
</reference>
<dbReference type="RefSeq" id="WP_189330591.1">
    <property type="nucleotide sequence ID" value="NZ_AP023356.1"/>
</dbReference>
<evidence type="ECO:0000313" key="2">
    <source>
        <dbReference type="Proteomes" id="UP000676967"/>
    </source>
</evidence>
<protein>
    <submittedName>
        <fullName evidence="1">Uncharacterized protein</fullName>
    </submittedName>
</protein>
<proteinExistence type="predicted"/>
<sequence>MSRVLPEADLAAIFGVLVVVHGDLHAEQLDPDLTAHLIRRLSEHGPLPAGASPGELNALLGDLCQRLHWAMGVGEDYPEPSPRVVTYQLGMPDEEAAGAVARQLSADGGTVTTVPSSASSWLVEATFPDLVPSAGHRHRTDYVTMLAEQHGGSYLGCGS</sequence>
<name>A0ABM7M9I4_9ACTN</name>
<dbReference type="Proteomes" id="UP000676967">
    <property type="component" value="Chromosome"/>
</dbReference>
<accession>A0ABM7M9I4</accession>
<evidence type="ECO:0000313" key="1">
    <source>
        <dbReference type="EMBL" id="BCJ48288.1"/>
    </source>
</evidence>
<dbReference type="EMBL" id="AP023356">
    <property type="protein sequence ID" value="BCJ48288.1"/>
    <property type="molecule type" value="Genomic_DNA"/>
</dbReference>
<organism evidence="1 2">
    <name type="scientific">Actinoplanes ianthinogenes</name>
    <dbReference type="NCBI Taxonomy" id="122358"/>
    <lineage>
        <taxon>Bacteria</taxon>
        <taxon>Bacillati</taxon>
        <taxon>Actinomycetota</taxon>
        <taxon>Actinomycetes</taxon>
        <taxon>Micromonosporales</taxon>
        <taxon>Micromonosporaceae</taxon>
        <taxon>Actinoplanes</taxon>
    </lineage>
</organism>